<dbReference type="Pfam" id="PF14111">
    <property type="entry name" value="DUF4283"/>
    <property type="match status" value="1"/>
</dbReference>
<evidence type="ECO:0000259" key="2">
    <source>
        <dbReference type="Pfam" id="PF14111"/>
    </source>
</evidence>
<evidence type="ECO:0000256" key="1">
    <source>
        <dbReference type="SAM" id="SignalP"/>
    </source>
</evidence>
<name>A0A3N6Q9E5_BRACR</name>
<evidence type="ECO:0000313" key="3">
    <source>
        <dbReference type="EMBL" id="KAF2563472.1"/>
    </source>
</evidence>
<reference evidence="3" key="1">
    <citation type="submission" date="2019-12" db="EMBL/GenBank/DDBJ databases">
        <title>Genome sequencing and annotation of Brassica cretica.</title>
        <authorList>
            <person name="Studholme D.J."/>
            <person name="Sarris P.F."/>
        </authorList>
    </citation>
    <scope>NUCLEOTIDE SEQUENCE</scope>
    <source>
        <strain evidence="4">PFS-001/15</strain>
        <strain evidence="3">PFS-102/07</strain>
        <tissue evidence="3">Leaf</tissue>
    </source>
</reference>
<protein>
    <recommendedName>
        <fullName evidence="2">DUF4283 domain-containing protein</fullName>
    </recommendedName>
</protein>
<dbReference type="Proteomes" id="UP000712281">
    <property type="component" value="Unassembled WGS sequence"/>
</dbReference>
<dbReference type="EMBL" id="QGKY02001250">
    <property type="protein sequence ID" value="KAF2563472.1"/>
    <property type="molecule type" value="Genomic_DNA"/>
</dbReference>
<feature type="signal peptide" evidence="1">
    <location>
        <begin position="1"/>
        <end position="23"/>
    </location>
</feature>
<organism evidence="3">
    <name type="scientific">Brassica cretica</name>
    <name type="common">Mustard</name>
    <dbReference type="NCBI Taxonomy" id="69181"/>
    <lineage>
        <taxon>Eukaryota</taxon>
        <taxon>Viridiplantae</taxon>
        <taxon>Streptophyta</taxon>
        <taxon>Embryophyta</taxon>
        <taxon>Tracheophyta</taxon>
        <taxon>Spermatophyta</taxon>
        <taxon>Magnoliopsida</taxon>
        <taxon>eudicotyledons</taxon>
        <taxon>Gunneridae</taxon>
        <taxon>Pentapetalae</taxon>
        <taxon>rosids</taxon>
        <taxon>malvids</taxon>
        <taxon>Brassicales</taxon>
        <taxon>Brassicaceae</taxon>
        <taxon>Brassiceae</taxon>
        <taxon>Brassica</taxon>
    </lineage>
</organism>
<feature type="domain" description="DUF4283" evidence="2">
    <location>
        <begin position="90"/>
        <end position="140"/>
    </location>
</feature>
<proteinExistence type="predicted"/>
<dbReference type="InterPro" id="IPR025558">
    <property type="entry name" value="DUF4283"/>
</dbReference>
<comment type="caution">
    <text evidence="3">The sequence shown here is derived from an EMBL/GenBank/DDBJ whole genome shotgun (WGS) entry which is preliminary data.</text>
</comment>
<dbReference type="EMBL" id="QGKW02000717">
    <property type="protein sequence ID" value="KAF2595587.1"/>
    <property type="molecule type" value="Genomic_DNA"/>
</dbReference>
<dbReference type="AlphaFoldDB" id="A0A3N6Q9E5"/>
<keyword evidence="1" id="KW-0732">Signal</keyword>
<evidence type="ECO:0000313" key="4">
    <source>
        <dbReference type="EMBL" id="KAF2595587.1"/>
    </source>
</evidence>
<feature type="chain" id="PRO_5042710410" description="DUF4283 domain-containing protein" evidence="1">
    <location>
        <begin position="24"/>
        <end position="168"/>
    </location>
</feature>
<sequence length="168" mass="19681">MWFPLIVLVISFDCDFFFPCSLTWDIEFFKRDHRKCVVVSPYTRDYMNRLSHRLWSAHMADLKGKGIWYDNDNEPIQLTDQDDSHTIRDYQHSLIGKVLNPKKQNIMKLIQHMPTEWKLQDSITANDLGNGKFLFNFATEGTCNLYCDKDLFTTTYACLFLSVGTNCS</sequence>
<gene>
    <name evidence="4" type="ORF">F2Q68_00010798</name>
    <name evidence="3" type="ORF">F2Q70_00017839</name>
</gene>
<accession>A0A3N6Q9E5</accession>